<gene>
    <name evidence="3" type="ORF">ACFFRI_02340</name>
</gene>
<protein>
    <recommendedName>
        <fullName evidence="5">Lipoprotein</fullName>
    </recommendedName>
</protein>
<reference evidence="3 4" key="1">
    <citation type="submission" date="2024-09" db="EMBL/GenBank/DDBJ databases">
        <authorList>
            <person name="Sun Q."/>
            <person name="Mori K."/>
        </authorList>
    </citation>
    <scope>NUCLEOTIDE SEQUENCE [LARGE SCALE GENOMIC DNA]</scope>
    <source>
        <strain evidence="3 4">JCM 9626</strain>
    </source>
</reference>
<evidence type="ECO:0000256" key="2">
    <source>
        <dbReference type="SAM" id="SignalP"/>
    </source>
</evidence>
<name>A0ABV5K539_9ACTN</name>
<feature type="compositionally biased region" description="Low complexity" evidence="1">
    <location>
        <begin position="37"/>
        <end position="49"/>
    </location>
</feature>
<comment type="caution">
    <text evidence="3">The sequence shown here is derived from an EMBL/GenBank/DDBJ whole genome shotgun (WGS) entry which is preliminary data.</text>
</comment>
<keyword evidence="2" id="KW-0732">Signal</keyword>
<feature type="region of interest" description="Disordered" evidence="1">
    <location>
        <begin position="31"/>
        <end position="69"/>
    </location>
</feature>
<evidence type="ECO:0008006" key="5">
    <source>
        <dbReference type="Google" id="ProtNLM"/>
    </source>
</evidence>
<accession>A0ABV5K539</accession>
<dbReference type="Proteomes" id="UP001589750">
    <property type="component" value="Unassembled WGS sequence"/>
</dbReference>
<sequence length="235" mass="23590">MNSTTRKRTTKTLASIAGLALLAVPLAACGSEDDNDSGSSSSSSSSSSSTASVPEPVASIGDLSTDGGTTAVKLDPDTLKALEGLKVTPGVSGTAKLEDGSIIFPITGGNVTVFKKDAVPRYVVGQVQHEGSGLTLTAGSTEVTVGNFNVDPTVSIVYGDVMAGSKVVASSIPVLRLDGRTLQTPTFDNGEAVLQGSGVFLTAGAADLLNQTFGTDALTDQTKIGVATITAKIPA</sequence>
<evidence type="ECO:0000256" key="1">
    <source>
        <dbReference type="SAM" id="MobiDB-lite"/>
    </source>
</evidence>
<proteinExistence type="predicted"/>
<evidence type="ECO:0000313" key="4">
    <source>
        <dbReference type="Proteomes" id="UP001589750"/>
    </source>
</evidence>
<dbReference type="RefSeq" id="WP_140010914.1">
    <property type="nucleotide sequence ID" value="NZ_JBHMDG010000002.1"/>
</dbReference>
<evidence type="ECO:0000313" key="3">
    <source>
        <dbReference type="EMBL" id="MFB9311869.1"/>
    </source>
</evidence>
<keyword evidence="4" id="KW-1185">Reference proteome</keyword>
<dbReference type="EMBL" id="JBHMDG010000002">
    <property type="protein sequence ID" value="MFB9311869.1"/>
    <property type="molecule type" value="Genomic_DNA"/>
</dbReference>
<feature type="signal peptide" evidence="2">
    <location>
        <begin position="1"/>
        <end position="30"/>
    </location>
</feature>
<organism evidence="3 4">
    <name type="scientific">Nocardioides plantarum</name>
    <dbReference type="NCBI Taxonomy" id="29299"/>
    <lineage>
        <taxon>Bacteria</taxon>
        <taxon>Bacillati</taxon>
        <taxon>Actinomycetota</taxon>
        <taxon>Actinomycetes</taxon>
        <taxon>Propionibacteriales</taxon>
        <taxon>Nocardioidaceae</taxon>
        <taxon>Nocardioides</taxon>
    </lineage>
</organism>
<feature type="chain" id="PRO_5045729715" description="Lipoprotein" evidence="2">
    <location>
        <begin position="31"/>
        <end position="235"/>
    </location>
</feature>